<evidence type="ECO:0000313" key="1">
    <source>
        <dbReference type="EMBL" id="CEK79502.1"/>
    </source>
</evidence>
<accession>A0A0B7AFW0</accession>
<name>A0A0B7AFW0_9EUPU</name>
<feature type="non-terminal residue" evidence="1">
    <location>
        <position position="1"/>
    </location>
</feature>
<protein>
    <submittedName>
        <fullName evidence="1">Uncharacterized protein</fullName>
    </submittedName>
</protein>
<organism evidence="1">
    <name type="scientific">Arion vulgaris</name>
    <dbReference type="NCBI Taxonomy" id="1028688"/>
    <lineage>
        <taxon>Eukaryota</taxon>
        <taxon>Metazoa</taxon>
        <taxon>Spiralia</taxon>
        <taxon>Lophotrochozoa</taxon>
        <taxon>Mollusca</taxon>
        <taxon>Gastropoda</taxon>
        <taxon>Heterobranchia</taxon>
        <taxon>Euthyneura</taxon>
        <taxon>Panpulmonata</taxon>
        <taxon>Eupulmonata</taxon>
        <taxon>Stylommatophora</taxon>
        <taxon>Helicina</taxon>
        <taxon>Arionoidea</taxon>
        <taxon>Arionidae</taxon>
        <taxon>Arion</taxon>
    </lineage>
</organism>
<dbReference type="AlphaFoldDB" id="A0A0B7AFW0"/>
<sequence length="71" mass="8311">QFSFFKRNTRVYASSLKELSVMQKISSHYNIPSSNKVDRLATERTKLPQTDISINCEEICHKNIHEVKNRT</sequence>
<reference evidence="1" key="1">
    <citation type="submission" date="2014-12" db="EMBL/GenBank/DDBJ databases">
        <title>Insight into the proteome of Arion vulgaris.</title>
        <authorList>
            <person name="Aradska J."/>
            <person name="Bulat T."/>
            <person name="Smidak R."/>
            <person name="Sarate P."/>
            <person name="Gangsoo J."/>
            <person name="Sialana F."/>
            <person name="Bilban M."/>
            <person name="Lubec G."/>
        </authorList>
    </citation>
    <scope>NUCLEOTIDE SEQUENCE</scope>
    <source>
        <tissue evidence="1">Skin</tissue>
    </source>
</reference>
<proteinExistence type="predicted"/>
<dbReference type="EMBL" id="HACG01032637">
    <property type="protein sequence ID" value="CEK79502.1"/>
    <property type="molecule type" value="Transcribed_RNA"/>
</dbReference>
<gene>
    <name evidence="1" type="primary">ORF115782</name>
</gene>